<feature type="binding site" evidence="5 6">
    <location>
        <position position="149"/>
    </location>
    <ligand>
        <name>substrate</name>
    </ligand>
</feature>
<evidence type="ECO:0000256" key="7">
    <source>
        <dbReference type="PIRSR" id="PIRSR001109-2"/>
    </source>
</evidence>
<feature type="domain" description="S-adenosyl-L-homocysteine hydrolase NAD binding" evidence="10">
    <location>
        <begin position="184"/>
        <end position="345"/>
    </location>
</feature>
<evidence type="ECO:0000256" key="5">
    <source>
        <dbReference type="HAMAP-Rule" id="MF_00563"/>
    </source>
</evidence>
<feature type="binding site" evidence="5 7">
    <location>
        <begin position="150"/>
        <end position="152"/>
    </location>
    <ligand>
        <name>NAD(+)</name>
        <dbReference type="ChEBI" id="CHEBI:57540"/>
    </ligand>
</feature>
<dbReference type="InterPro" id="IPR000043">
    <property type="entry name" value="Adenosylhomocysteinase-like"/>
</dbReference>
<dbReference type="PROSITE" id="PS00739">
    <property type="entry name" value="ADOHCYASE_2"/>
    <property type="match status" value="1"/>
</dbReference>
<keyword evidence="4 5" id="KW-0520">NAD</keyword>
<feature type="binding site" evidence="5 6">
    <location>
        <position position="179"/>
    </location>
    <ligand>
        <name>substrate</name>
    </ligand>
</feature>
<keyword evidence="3 5" id="KW-0378">Hydrolase</keyword>
<dbReference type="AlphaFoldDB" id="A0A1F5Z1W1"/>
<dbReference type="InterPro" id="IPR036291">
    <property type="entry name" value="NAD(P)-bd_dom_sf"/>
</dbReference>
<keyword evidence="2 5" id="KW-0554">One-carbon metabolism</keyword>
<keyword evidence="5" id="KW-0963">Cytoplasm</keyword>
<dbReference type="GO" id="GO:0004013">
    <property type="term" value="F:adenosylhomocysteinase activity"/>
    <property type="evidence" value="ECO:0007669"/>
    <property type="project" value="UniProtKB-UniRule"/>
</dbReference>
<dbReference type="NCBIfam" id="NF004005">
    <property type="entry name" value="PRK05476.2-3"/>
    <property type="match status" value="1"/>
</dbReference>
<dbReference type="PANTHER" id="PTHR23420:SF0">
    <property type="entry name" value="ADENOSYLHOMOCYSTEINASE"/>
    <property type="match status" value="1"/>
</dbReference>
<dbReference type="Pfam" id="PF00670">
    <property type="entry name" value="AdoHcyase_NAD"/>
    <property type="match status" value="1"/>
</dbReference>
<comment type="cofactor">
    <cofactor evidence="5 7 8">
        <name>NAD(+)</name>
        <dbReference type="ChEBI" id="CHEBI:57540"/>
    </cofactor>
    <text evidence="5 7 8">Binds 1 NAD(+) per subunit.</text>
</comment>
<dbReference type="Proteomes" id="UP000177354">
    <property type="component" value="Unassembled WGS sequence"/>
</dbReference>
<dbReference type="InterPro" id="IPR015878">
    <property type="entry name" value="Ado_hCys_hydrolase_NAD-bd"/>
</dbReference>
<name>A0A1F5Z1W1_9BACT</name>
<dbReference type="FunFam" id="3.40.50.720:FF:000004">
    <property type="entry name" value="Adenosylhomocysteinase"/>
    <property type="match status" value="1"/>
</dbReference>
<evidence type="ECO:0000313" key="11">
    <source>
        <dbReference type="EMBL" id="OGG06102.1"/>
    </source>
</evidence>
<accession>A0A1F5Z1W1</accession>
<dbReference type="Gene3D" id="3.40.50.1480">
    <property type="entry name" value="Adenosylhomocysteinase-like"/>
    <property type="match status" value="1"/>
</dbReference>
<dbReference type="CDD" id="cd00401">
    <property type="entry name" value="SAHH"/>
    <property type="match status" value="1"/>
</dbReference>
<evidence type="ECO:0000256" key="2">
    <source>
        <dbReference type="ARBA" id="ARBA00022563"/>
    </source>
</evidence>
<dbReference type="SMART" id="SM00996">
    <property type="entry name" value="AdoHcyase"/>
    <property type="match status" value="1"/>
</dbReference>
<dbReference type="InterPro" id="IPR020082">
    <property type="entry name" value="S-Ado-L-homoCys_hydrolase_CS"/>
</dbReference>
<dbReference type="EMBL" id="MFJF01000019">
    <property type="protein sequence ID" value="OGG06102.1"/>
    <property type="molecule type" value="Genomic_DNA"/>
</dbReference>
<comment type="function">
    <text evidence="5">May play a key role in the regulation of the intracellular concentration of adenosylhomocysteine.</text>
</comment>
<proteinExistence type="inferred from homology"/>
<protein>
    <recommendedName>
        <fullName evidence="5">Adenosylhomocysteinase</fullName>
        <ecNumber evidence="5">3.13.2.1</ecNumber>
    </recommendedName>
    <alternativeName>
        <fullName evidence="5">S-adenosyl-L-homocysteine hydrolase</fullName>
        <shortName evidence="5">AdoHcyase</shortName>
    </alternativeName>
</protein>
<dbReference type="InterPro" id="IPR042172">
    <property type="entry name" value="Adenosylhomocyst_ase-like_sf"/>
</dbReference>
<dbReference type="GO" id="GO:0005829">
    <property type="term" value="C:cytosol"/>
    <property type="evidence" value="ECO:0007669"/>
    <property type="project" value="TreeGrafter"/>
</dbReference>
<evidence type="ECO:0000256" key="9">
    <source>
        <dbReference type="RuleBase" id="RU004166"/>
    </source>
</evidence>
<comment type="similarity">
    <text evidence="1 5 9">Belongs to the adenosylhomocysteinase family.</text>
</comment>
<evidence type="ECO:0000256" key="3">
    <source>
        <dbReference type="ARBA" id="ARBA00022801"/>
    </source>
</evidence>
<feature type="binding site" evidence="5">
    <location>
        <position position="184"/>
    </location>
    <ligand>
        <name>NAD(+)</name>
        <dbReference type="ChEBI" id="CHEBI:57540"/>
    </ligand>
</feature>
<dbReference type="GO" id="GO:0006730">
    <property type="term" value="P:one-carbon metabolic process"/>
    <property type="evidence" value="ECO:0007669"/>
    <property type="project" value="UniProtKB-UniRule"/>
</dbReference>
<dbReference type="GO" id="GO:0033353">
    <property type="term" value="P:S-adenosylmethionine cycle"/>
    <property type="evidence" value="ECO:0007669"/>
    <property type="project" value="TreeGrafter"/>
</dbReference>
<evidence type="ECO:0000256" key="6">
    <source>
        <dbReference type="PIRSR" id="PIRSR001109-1"/>
    </source>
</evidence>
<dbReference type="EC" id="3.13.2.1" evidence="5"/>
<dbReference type="HAMAP" id="MF_00563">
    <property type="entry name" value="AdoHcyase"/>
    <property type="match status" value="1"/>
</dbReference>
<feature type="binding site" evidence="7">
    <location>
        <begin position="215"/>
        <end position="220"/>
    </location>
    <ligand>
        <name>NAD(+)</name>
        <dbReference type="ChEBI" id="CHEBI:57540"/>
    </ligand>
</feature>
<dbReference type="PANTHER" id="PTHR23420">
    <property type="entry name" value="ADENOSYLHOMOCYSTEINASE"/>
    <property type="match status" value="1"/>
</dbReference>
<dbReference type="Gene3D" id="3.40.50.720">
    <property type="entry name" value="NAD(P)-binding Rossmann-like Domain"/>
    <property type="match status" value="1"/>
</dbReference>
<evidence type="ECO:0000313" key="12">
    <source>
        <dbReference type="Proteomes" id="UP000177354"/>
    </source>
</evidence>
<dbReference type="SUPFAM" id="SSF51735">
    <property type="entry name" value="NAD(P)-binding Rossmann-fold domains"/>
    <property type="match status" value="1"/>
</dbReference>
<comment type="pathway">
    <text evidence="5 8">Amino-acid biosynthesis; L-homocysteine biosynthesis; L-homocysteine from S-adenosyl-L-homocysteine: step 1/1.</text>
</comment>
<evidence type="ECO:0000256" key="4">
    <source>
        <dbReference type="ARBA" id="ARBA00023027"/>
    </source>
</evidence>
<dbReference type="SMART" id="SM00997">
    <property type="entry name" value="AdoHcyase_NAD"/>
    <property type="match status" value="1"/>
</dbReference>
<feature type="binding site" evidence="5 7">
    <location>
        <begin position="292"/>
        <end position="294"/>
    </location>
    <ligand>
        <name>NAD(+)</name>
        <dbReference type="ChEBI" id="CHEBI:57540"/>
    </ligand>
</feature>
<dbReference type="Pfam" id="PF05221">
    <property type="entry name" value="AdoHcyase"/>
    <property type="match status" value="2"/>
</dbReference>
<comment type="caution">
    <text evidence="5">Lacks conserved residue(s) required for the propagation of feature annotation.</text>
</comment>
<comment type="catalytic activity">
    <reaction evidence="5 8">
        <text>S-adenosyl-L-homocysteine + H2O = L-homocysteine + adenosine</text>
        <dbReference type="Rhea" id="RHEA:21708"/>
        <dbReference type="ChEBI" id="CHEBI:15377"/>
        <dbReference type="ChEBI" id="CHEBI:16335"/>
        <dbReference type="ChEBI" id="CHEBI:57856"/>
        <dbReference type="ChEBI" id="CHEBI:58199"/>
        <dbReference type="EC" id="3.13.2.1"/>
    </reaction>
</comment>
<feature type="binding site" evidence="5 7">
    <location>
        <position position="339"/>
    </location>
    <ligand>
        <name>NAD(+)</name>
        <dbReference type="ChEBI" id="CHEBI:57540"/>
    </ligand>
</feature>
<sequence length="417" mass="46085">MYDIADIKLARTGKRKIEWAQVHMPVLTLIGNRFDKDKPLKGINIGACLHVTSETANLMLALKSGGAKVYLCACNPLSTQDEIAASLVSDFNIPVFAVRGEDKKTYYRHIEAILDQRPQITMDDGGDLISVLHKDRVNQLAEVIGSNEETTTGVIRLKAMERDNALKIPVMAVNYSMTKHMFDNRYGTGQSTIDGIMRATNLLLSGKKFVVCGYGWCGRGLAQRARGMGASVTVTEVDAVKALEAVMDGFTVMPISDASPIGDIFVTVTGDKNVITWKNIQKMKDGSVLANSGHFNVEIDVAEMEKQATKKSRIRPAVDEYILKDGSRRYLLGEGRLINLAAAEGHPAEVMDMSFANQALACEWLVINRGKLENKVYRLPENLDREIAKLKLVAMGIKIDKLTKEQKNYLSSWQEGT</sequence>
<organism evidence="11 12">
    <name type="scientific">Candidatus Gottesmanbacteria bacterium RIFCSPHIGHO2_01_FULL_40_15</name>
    <dbReference type="NCBI Taxonomy" id="1798376"/>
    <lineage>
        <taxon>Bacteria</taxon>
        <taxon>Candidatus Gottesmaniibacteriota</taxon>
    </lineage>
</organism>
<feature type="binding site" evidence="5 6">
    <location>
        <position position="52"/>
    </location>
    <ligand>
        <name>substrate</name>
    </ligand>
</feature>
<gene>
    <name evidence="5" type="primary">ahcY</name>
    <name evidence="11" type="ORF">A2777_00860</name>
</gene>
<dbReference type="SUPFAM" id="SSF52283">
    <property type="entry name" value="Formate/glycerate dehydrogenase catalytic domain-like"/>
    <property type="match status" value="1"/>
</dbReference>
<evidence type="ECO:0000256" key="8">
    <source>
        <dbReference type="RuleBase" id="RU000548"/>
    </source>
</evidence>
<dbReference type="PIRSF" id="PIRSF001109">
    <property type="entry name" value="Ad_hcy_hydrolase"/>
    <property type="match status" value="1"/>
</dbReference>
<feature type="binding site" evidence="5 6">
    <location>
        <position position="183"/>
    </location>
    <ligand>
        <name>substrate</name>
    </ligand>
</feature>
<dbReference type="UniPathway" id="UPA00314">
    <property type="reaction ID" value="UER00076"/>
</dbReference>
<feature type="binding site" evidence="5 7">
    <location>
        <position position="236"/>
    </location>
    <ligand>
        <name>NAD(+)</name>
        <dbReference type="ChEBI" id="CHEBI:57540"/>
    </ligand>
</feature>
<reference evidence="11 12" key="1">
    <citation type="journal article" date="2016" name="Nat. Commun.">
        <title>Thousands of microbial genomes shed light on interconnected biogeochemical processes in an aquifer system.</title>
        <authorList>
            <person name="Anantharaman K."/>
            <person name="Brown C.T."/>
            <person name="Hug L.A."/>
            <person name="Sharon I."/>
            <person name="Castelle C.J."/>
            <person name="Probst A.J."/>
            <person name="Thomas B.C."/>
            <person name="Singh A."/>
            <person name="Wilkins M.J."/>
            <person name="Karaoz U."/>
            <person name="Brodie E.L."/>
            <person name="Williams K.H."/>
            <person name="Hubbard S.S."/>
            <person name="Banfield J.F."/>
        </authorList>
    </citation>
    <scope>NUCLEOTIDE SEQUENCE [LARGE SCALE GENOMIC DNA]</scope>
</reference>
<dbReference type="GO" id="GO:0071269">
    <property type="term" value="P:L-homocysteine biosynthetic process"/>
    <property type="evidence" value="ECO:0007669"/>
    <property type="project" value="UniProtKB-UniRule"/>
</dbReference>
<feature type="binding site" evidence="7">
    <location>
        <position position="346"/>
    </location>
    <ligand>
        <name>NAD(+)</name>
        <dbReference type="ChEBI" id="CHEBI:57540"/>
    </ligand>
</feature>
<dbReference type="NCBIfam" id="TIGR00936">
    <property type="entry name" value="ahcY"/>
    <property type="match status" value="1"/>
</dbReference>
<feature type="binding site" evidence="5 6">
    <location>
        <position position="124"/>
    </location>
    <ligand>
        <name>substrate</name>
    </ligand>
</feature>
<evidence type="ECO:0000256" key="1">
    <source>
        <dbReference type="ARBA" id="ARBA00007122"/>
    </source>
</evidence>
<comment type="caution">
    <text evidence="11">The sequence shown here is derived from an EMBL/GenBank/DDBJ whole genome shotgun (WGS) entry which is preliminary data.</text>
</comment>
<feature type="binding site" evidence="5">
    <location>
        <begin position="213"/>
        <end position="218"/>
    </location>
    <ligand>
        <name>NAD(+)</name>
        <dbReference type="ChEBI" id="CHEBI:57540"/>
    </ligand>
</feature>
<evidence type="ECO:0000259" key="10">
    <source>
        <dbReference type="SMART" id="SM00997"/>
    </source>
</evidence>
<comment type="subcellular location">
    <subcellularLocation>
        <location evidence="5">Cytoplasm</location>
    </subcellularLocation>
</comment>